<dbReference type="Pfam" id="PF13673">
    <property type="entry name" value="Acetyltransf_10"/>
    <property type="match status" value="1"/>
</dbReference>
<dbReference type="AlphaFoldDB" id="A0A1J8P5H9"/>
<feature type="domain" description="N-acetyltransferase" evidence="1">
    <location>
        <begin position="1"/>
        <end position="146"/>
    </location>
</feature>
<dbReference type="GO" id="GO:0016747">
    <property type="term" value="F:acyltransferase activity, transferring groups other than amino-acyl groups"/>
    <property type="evidence" value="ECO:0007669"/>
    <property type="project" value="InterPro"/>
</dbReference>
<proteinExistence type="predicted"/>
<keyword evidence="3" id="KW-1185">Reference proteome</keyword>
<reference evidence="2 3" key="1">
    <citation type="submission" date="2016-03" db="EMBL/GenBank/DDBJ databases">
        <title>Comparative genomics of Rickettsiella.</title>
        <authorList>
            <person name="Chandler C."/>
            <person name="Wang Y."/>
        </authorList>
    </citation>
    <scope>NUCLEOTIDE SEQUENCE [LARGE SCALE GENOMIC DNA]</scope>
    <source>
        <strain evidence="2 3">RCFS May 2013</strain>
    </source>
</reference>
<dbReference type="InterPro" id="IPR000182">
    <property type="entry name" value="GNAT_dom"/>
</dbReference>
<dbReference type="Gene3D" id="3.40.630.30">
    <property type="match status" value="1"/>
</dbReference>
<evidence type="ECO:0000313" key="3">
    <source>
        <dbReference type="Proteomes" id="UP000183924"/>
    </source>
</evidence>
<evidence type="ECO:0000259" key="1">
    <source>
        <dbReference type="PROSITE" id="PS51186"/>
    </source>
</evidence>
<gene>
    <name evidence="2" type="ORF">A1D18_05065</name>
</gene>
<evidence type="ECO:0000313" key="2">
    <source>
        <dbReference type="EMBL" id="OIZ94227.1"/>
    </source>
</evidence>
<dbReference type="OrthoDB" id="9787920at2"/>
<name>A0A1J8P5H9_9COXI</name>
<dbReference type="InterPro" id="IPR016181">
    <property type="entry name" value="Acyl_CoA_acyltransferase"/>
</dbReference>
<dbReference type="EMBL" id="LUKY01000033">
    <property type="protein sequence ID" value="OIZ94227.1"/>
    <property type="molecule type" value="Genomic_DNA"/>
</dbReference>
<comment type="caution">
    <text evidence="2">The sequence shown here is derived from an EMBL/GenBank/DDBJ whole genome shotgun (WGS) entry which is preliminary data.</text>
</comment>
<sequence>MSISIKKNLTPTKNDIEQIATLLRGYNFQLIGSYRTQDLLISLHDGDIFIGGGYALIKLGWLHINLLWIEPKFRKMGNGALLLSKLENIAVNKFNIKNFKLNTGSFQKSREFYEHFGYTVFAELEIYPENRDKEKKYIDFYMKKII</sequence>
<dbReference type="RefSeq" id="WP_071662723.1">
    <property type="nucleotide sequence ID" value="NZ_LUKY01000033.1"/>
</dbReference>
<protein>
    <recommendedName>
        <fullName evidence="1">N-acetyltransferase domain-containing protein</fullName>
    </recommendedName>
</protein>
<dbReference type="STRING" id="1225476.A1D18_05065"/>
<dbReference type="PROSITE" id="PS51186">
    <property type="entry name" value="GNAT"/>
    <property type="match status" value="1"/>
</dbReference>
<dbReference type="SUPFAM" id="SSF55729">
    <property type="entry name" value="Acyl-CoA N-acyltransferases (Nat)"/>
    <property type="match status" value="1"/>
</dbReference>
<dbReference type="Proteomes" id="UP000183924">
    <property type="component" value="Unassembled WGS sequence"/>
</dbReference>
<accession>A0A1J8P5H9</accession>
<organism evidence="2 3">
    <name type="scientific">Candidatus Rickettsiella isopodorum</name>
    <dbReference type="NCBI Taxonomy" id="1225476"/>
    <lineage>
        <taxon>Bacteria</taxon>
        <taxon>Pseudomonadati</taxon>
        <taxon>Pseudomonadota</taxon>
        <taxon>Gammaproteobacteria</taxon>
        <taxon>Legionellales</taxon>
        <taxon>Coxiellaceae</taxon>
        <taxon>Rickettsiella</taxon>
    </lineage>
</organism>